<sequence>MPSSLPPSSFPLFPNLPTEIQDQIWDILAHEQYSSLPPRIHPIARDPESWRLPGLESDVRCLPQSSTSHPEIQFRVVYRYYELPSVGRQTREEGQSIAISPRCPNGNRALLTNAPSSPDHPCGDHPTPSLFTTLFTLCRGSRDAMKRLSYCVWERQKGGYVYVNKEKDIFYFSGWGGDYWVLLKAFSRDMKQYSEEDEIARQQLMVQLQGCRNIAFDVVTSPIHACETEQVLSWLDTFRDMRSLIVVFGMRSDYRLRPNMEFWAVDDETLSKRFRMNGREFKAMVERFKEVGKELGVRVPIIEAVLGLQQGDGWSSELTLHSS</sequence>
<feature type="domain" description="2EXR" evidence="1">
    <location>
        <begin position="10"/>
        <end position="170"/>
    </location>
</feature>
<keyword evidence="3" id="KW-1185">Reference proteome</keyword>
<proteinExistence type="predicted"/>
<dbReference type="EMBL" id="KZ613937">
    <property type="protein sequence ID" value="PMD48804.1"/>
    <property type="molecule type" value="Genomic_DNA"/>
</dbReference>
<dbReference type="PANTHER" id="PTHR35910">
    <property type="entry name" value="2EXR DOMAIN-CONTAINING PROTEIN"/>
    <property type="match status" value="1"/>
</dbReference>
<evidence type="ECO:0000313" key="2">
    <source>
        <dbReference type="EMBL" id="PMD48804.1"/>
    </source>
</evidence>
<name>A0A2J6SDF6_HYAVF</name>
<evidence type="ECO:0000259" key="1">
    <source>
        <dbReference type="Pfam" id="PF20150"/>
    </source>
</evidence>
<protein>
    <recommendedName>
        <fullName evidence="1">2EXR domain-containing protein</fullName>
    </recommendedName>
</protein>
<evidence type="ECO:0000313" key="3">
    <source>
        <dbReference type="Proteomes" id="UP000235786"/>
    </source>
</evidence>
<dbReference type="AlphaFoldDB" id="A0A2J6SDF6"/>
<reference evidence="2 3" key="1">
    <citation type="submission" date="2016-04" db="EMBL/GenBank/DDBJ databases">
        <title>A degradative enzymes factory behind the ericoid mycorrhizal symbiosis.</title>
        <authorList>
            <consortium name="DOE Joint Genome Institute"/>
            <person name="Martino E."/>
            <person name="Morin E."/>
            <person name="Grelet G."/>
            <person name="Kuo A."/>
            <person name="Kohler A."/>
            <person name="Daghino S."/>
            <person name="Barry K."/>
            <person name="Choi C."/>
            <person name="Cichocki N."/>
            <person name="Clum A."/>
            <person name="Copeland A."/>
            <person name="Hainaut M."/>
            <person name="Haridas S."/>
            <person name="Labutti K."/>
            <person name="Lindquist E."/>
            <person name="Lipzen A."/>
            <person name="Khouja H.-R."/>
            <person name="Murat C."/>
            <person name="Ohm R."/>
            <person name="Olson A."/>
            <person name="Spatafora J."/>
            <person name="Veneault-Fourrey C."/>
            <person name="Henrissat B."/>
            <person name="Grigoriev I."/>
            <person name="Martin F."/>
            <person name="Perotto S."/>
        </authorList>
    </citation>
    <scope>NUCLEOTIDE SEQUENCE [LARGE SCALE GENOMIC DNA]</scope>
    <source>
        <strain evidence="2 3">F</strain>
    </source>
</reference>
<dbReference type="InterPro" id="IPR045518">
    <property type="entry name" value="2EXR"/>
</dbReference>
<dbReference type="PANTHER" id="PTHR35910:SF6">
    <property type="entry name" value="2EXR DOMAIN-CONTAINING PROTEIN"/>
    <property type="match status" value="1"/>
</dbReference>
<organism evidence="2 3">
    <name type="scientific">Hyaloscypha variabilis (strain UAMH 11265 / GT02V1 / F)</name>
    <name type="common">Meliniomyces variabilis</name>
    <dbReference type="NCBI Taxonomy" id="1149755"/>
    <lineage>
        <taxon>Eukaryota</taxon>
        <taxon>Fungi</taxon>
        <taxon>Dikarya</taxon>
        <taxon>Ascomycota</taxon>
        <taxon>Pezizomycotina</taxon>
        <taxon>Leotiomycetes</taxon>
        <taxon>Helotiales</taxon>
        <taxon>Hyaloscyphaceae</taxon>
        <taxon>Hyaloscypha</taxon>
        <taxon>Hyaloscypha variabilis</taxon>
    </lineage>
</organism>
<gene>
    <name evidence="2" type="ORF">L207DRAFT_505841</name>
</gene>
<dbReference type="Pfam" id="PF20150">
    <property type="entry name" value="2EXR"/>
    <property type="match status" value="1"/>
</dbReference>
<dbReference type="Proteomes" id="UP000235786">
    <property type="component" value="Unassembled WGS sequence"/>
</dbReference>
<accession>A0A2J6SDF6</accession>
<dbReference type="OrthoDB" id="3562835at2759"/>